<evidence type="ECO:0000313" key="3">
    <source>
        <dbReference type="Proteomes" id="UP001165289"/>
    </source>
</evidence>
<feature type="transmembrane region" description="Helical" evidence="1">
    <location>
        <begin position="154"/>
        <end position="177"/>
    </location>
</feature>
<gene>
    <name evidence="2" type="ORF">LOD99_12383</name>
</gene>
<proteinExistence type="predicted"/>
<dbReference type="AlphaFoldDB" id="A0AAV7JF08"/>
<reference evidence="2 3" key="1">
    <citation type="journal article" date="2023" name="BMC Biol.">
        <title>The compact genome of the sponge Oopsacas minuta (Hexactinellida) is lacking key metazoan core genes.</title>
        <authorList>
            <person name="Santini S."/>
            <person name="Schenkelaars Q."/>
            <person name="Jourda C."/>
            <person name="Duchesne M."/>
            <person name="Belahbib H."/>
            <person name="Rocher C."/>
            <person name="Selva M."/>
            <person name="Riesgo A."/>
            <person name="Vervoort M."/>
            <person name="Leys S.P."/>
            <person name="Kodjabachian L."/>
            <person name="Le Bivic A."/>
            <person name="Borchiellini C."/>
            <person name="Claverie J.M."/>
            <person name="Renard E."/>
        </authorList>
    </citation>
    <scope>NUCLEOTIDE SEQUENCE [LARGE SCALE GENOMIC DNA]</scope>
    <source>
        <strain evidence="2">SPO-2</strain>
    </source>
</reference>
<sequence length="199" mass="22232">MHFFPSLILLITILFIHFSYVLTCTTVDDCVSFSIRNYTKYISCNDSECTCDVTPDCFESDTSSDFPCSLIQCKEYEYINDSCTDKTHNFITLLVVTVSAGYVGAANFYEGNYLTGSFQLALFTLCLILSCTICWLQCATCCGGDNDVPKCILYVLYLIFILIILVLSLAMSAWWVADIIILVLGDKQDGDGCDIIPQF</sequence>
<keyword evidence="1" id="KW-1133">Transmembrane helix</keyword>
<evidence type="ECO:0000256" key="1">
    <source>
        <dbReference type="SAM" id="Phobius"/>
    </source>
</evidence>
<feature type="transmembrane region" description="Helical" evidence="1">
    <location>
        <begin position="121"/>
        <end position="142"/>
    </location>
</feature>
<keyword evidence="3" id="KW-1185">Reference proteome</keyword>
<name>A0AAV7JF08_9METZ</name>
<comment type="caution">
    <text evidence="2">The sequence shown here is derived from an EMBL/GenBank/DDBJ whole genome shotgun (WGS) entry which is preliminary data.</text>
</comment>
<dbReference type="Proteomes" id="UP001165289">
    <property type="component" value="Unassembled WGS sequence"/>
</dbReference>
<organism evidence="2 3">
    <name type="scientific">Oopsacas minuta</name>
    <dbReference type="NCBI Taxonomy" id="111878"/>
    <lineage>
        <taxon>Eukaryota</taxon>
        <taxon>Metazoa</taxon>
        <taxon>Porifera</taxon>
        <taxon>Hexactinellida</taxon>
        <taxon>Hexasterophora</taxon>
        <taxon>Lyssacinosida</taxon>
        <taxon>Leucopsacidae</taxon>
        <taxon>Oopsacas</taxon>
    </lineage>
</organism>
<protein>
    <submittedName>
        <fullName evidence="2">TM2 domain-containing protein 3-like</fullName>
    </submittedName>
</protein>
<dbReference type="EMBL" id="JAKMXF010000343">
    <property type="protein sequence ID" value="KAI6647387.1"/>
    <property type="molecule type" value="Genomic_DNA"/>
</dbReference>
<keyword evidence="1" id="KW-0472">Membrane</keyword>
<evidence type="ECO:0000313" key="2">
    <source>
        <dbReference type="EMBL" id="KAI6647387.1"/>
    </source>
</evidence>
<accession>A0AAV7JF08</accession>
<keyword evidence="1" id="KW-0812">Transmembrane</keyword>
<feature type="transmembrane region" description="Helical" evidence="1">
    <location>
        <begin position="6"/>
        <end position="27"/>
    </location>
</feature>
<feature type="transmembrane region" description="Helical" evidence="1">
    <location>
        <begin position="90"/>
        <end position="109"/>
    </location>
</feature>